<evidence type="ECO:0000256" key="1">
    <source>
        <dbReference type="ARBA" id="ARBA00008325"/>
    </source>
</evidence>
<comment type="similarity">
    <text evidence="1">Belongs to the UPF0357 family.</text>
</comment>
<dbReference type="Pfam" id="PF09435">
    <property type="entry name" value="DUF2015"/>
    <property type="match status" value="1"/>
</dbReference>
<evidence type="ECO:0000313" key="3">
    <source>
        <dbReference type="EMBL" id="KAK3676328.1"/>
    </source>
</evidence>
<sequence>MYLFYSLTFLFLIVATVLYLTRSTWKPHAPPIPYITAPGTIPEPIYAIIDKLNAYIDRFRYVALPQSSTFAEDAEAGLHSSNFNLSENIEAGDARRGLDEGGKREVYRVMKLRGIGFDEARRVVVEERFGREGIAADGRPLDRKAVMFS</sequence>
<reference evidence="3" key="1">
    <citation type="submission" date="2023-07" db="EMBL/GenBank/DDBJ databases">
        <title>Black Yeasts Isolated from many extreme environments.</title>
        <authorList>
            <person name="Coleine C."/>
            <person name="Stajich J.E."/>
            <person name="Selbmann L."/>
        </authorList>
    </citation>
    <scope>NUCLEOTIDE SEQUENCE</scope>
    <source>
        <strain evidence="3">CCFEE 5485</strain>
    </source>
</reference>
<dbReference type="AlphaFoldDB" id="A0AAE0WR77"/>
<name>A0AAE0WR77_9PEZI</name>
<keyword evidence="4" id="KW-1185">Reference proteome</keyword>
<protein>
    <submittedName>
        <fullName evidence="3">Uncharacterized protein</fullName>
    </submittedName>
</protein>
<proteinExistence type="inferred from homology"/>
<dbReference type="PANTHER" id="PTHR28023">
    <property type="entry name" value="UPF0357 PROTEIN YCL012C"/>
    <property type="match status" value="1"/>
</dbReference>
<organism evidence="3 4">
    <name type="scientific">Recurvomyces mirabilis</name>
    <dbReference type="NCBI Taxonomy" id="574656"/>
    <lineage>
        <taxon>Eukaryota</taxon>
        <taxon>Fungi</taxon>
        <taxon>Dikarya</taxon>
        <taxon>Ascomycota</taxon>
        <taxon>Pezizomycotina</taxon>
        <taxon>Dothideomycetes</taxon>
        <taxon>Dothideomycetidae</taxon>
        <taxon>Mycosphaerellales</taxon>
        <taxon>Teratosphaeriaceae</taxon>
        <taxon>Recurvomyces</taxon>
    </lineage>
</organism>
<accession>A0AAE0WR77</accession>
<dbReference type="PANTHER" id="PTHR28023:SF1">
    <property type="entry name" value="UPF0357 PROTEIN YCL012C"/>
    <property type="match status" value="1"/>
</dbReference>
<dbReference type="InterPro" id="IPR018559">
    <property type="entry name" value="DUF2015"/>
</dbReference>
<evidence type="ECO:0000256" key="2">
    <source>
        <dbReference type="ARBA" id="ARBA00022729"/>
    </source>
</evidence>
<dbReference type="Proteomes" id="UP001274830">
    <property type="component" value="Unassembled WGS sequence"/>
</dbReference>
<evidence type="ECO:0000313" key="4">
    <source>
        <dbReference type="Proteomes" id="UP001274830"/>
    </source>
</evidence>
<comment type="caution">
    <text evidence="3">The sequence shown here is derived from an EMBL/GenBank/DDBJ whole genome shotgun (WGS) entry which is preliminary data.</text>
</comment>
<keyword evidence="2" id="KW-0732">Signal</keyword>
<dbReference type="EMBL" id="JAUTXT010000010">
    <property type="protein sequence ID" value="KAK3676328.1"/>
    <property type="molecule type" value="Genomic_DNA"/>
</dbReference>
<gene>
    <name evidence="3" type="ORF">LTR78_003602</name>
</gene>